<sequence>MNGKSMAAGCMAAAATVAAGNVLATAAIRTTGLGIMKKLPDKNGIALTFDDGPHPVYTARLLDVLKQHGVRATFFVIGEKVEAYPWLLKRMREDGHEIGIHHYKHRSAWRLTPRALRNQLELTDRAIRKASGMVPRLYRPPWGRLSPYTLTVAKDYETLIWSHIFGDWKTANCSGLAKRLKCVPADGSIVLLHDDGSNPGADEAAPASMIRELDLYLHAAVRDGIPFVTAEGSPVHEH</sequence>
<dbReference type="CDD" id="cd10959">
    <property type="entry name" value="CE4_NodB_like_3"/>
    <property type="match status" value="1"/>
</dbReference>
<name>A0ABV2GF57_9BACL</name>
<feature type="signal peptide" evidence="1">
    <location>
        <begin position="1"/>
        <end position="19"/>
    </location>
</feature>
<comment type="caution">
    <text evidence="3">The sequence shown here is derived from an EMBL/GenBank/DDBJ whole genome shotgun (WGS) entry which is preliminary data.</text>
</comment>
<keyword evidence="4" id="KW-1185">Reference proteome</keyword>
<keyword evidence="1" id="KW-0732">Signal</keyword>
<dbReference type="InterPro" id="IPR002509">
    <property type="entry name" value="NODB_dom"/>
</dbReference>
<gene>
    <name evidence="3" type="ORF">ABID49_002581</name>
</gene>
<evidence type="ECO:0000313" key="3">
    <source>
        <dbReference type="EMBL" id="MET3576652.1"/>
    </source>
</evidence>
<dbReference type="InterPro" id="IPR050248">
    <property type="entry name" value="Polysacc_deacetylase_ArnD"/>
</dbReference>
<dbReference type="InterPro" id="IPR011330">
    <property type="entry name" value="Glyco_hydro/deAcase_b/a-brl"/>
</dbReference>
<accession>A0ABV2GF57</accession>
<dbReference type="Gene3D" id="3.20.20.370">
    <property type="entry name" value="Glycoside hydrolase/deacetylase"/>
    <property type="match status" value="1"/>
</dbReference>
<dbReference type="PROSITE" id="PS51677">
    <property type="entry name" value="NODB"/>
    <property type="match status" value="1"/>
</dbReference>
<evidence type="ECO:0000259" key="2">
    <source>
        <dbReference type="PROSITE" id="PS51677"/>
    </source>
</evidence>
<evidence type="ECO:0000256" key="1">
    <source>
        <dbReference type="SAM" id="SignalP"/>
    </source>
</evidence>
<protein>
    <submittedName>
        <fullName evidence="3">Peptidoglycan/xylan/chitin deacetylase (PgdA/CDA1 family)</fullName>
    </submittedName>
</protein>
<dbReference type="Proteomes" id="UP001549099">
    <property type="component" value="Unassembled WGS sequence"/>
</dbReference>
<dbReference type="SUPFAM" id="SSF88713">
    <property type="entry name" value="Glycoside hydrolase/deacetylase"/>
    <property type="match status" value="1"/>
</dbReference>
<dbReference type="PANTHER" id="PTHR10587:SF137">
    <property type="entry name" value="4-DEOXY-4-FORMAMIDO-L-ARABINOSE-PHOSPHOUNDECAPRENOL DEFORMYLASE ARND-RELATED"/>
    <property type="match status" value="1"/>
</dbReference>
<dbReference type="EMBL" id="JBEPLW010000029">
    <property type="protein sequence ID" value="MET3576652.1"/>
    <property type="molecule type" value="Genomic_DNA"/>
</dbReference>
<organism evidence="3 4">
    <name type="scientific">Bhargavaea ullalensis</name>
    <dbReference type="NCBI Taxonomy" id="1265685"/>
    <lineage>
        <taxon>Bacteria</taxon>
        <taxon>Bacillati</taxon>
        <taxon>Bacillota</taxon>
        <taxon>Bacilli</taxon>
        <taxon>Bacillales</taxon>
        <taxon>Caryophanaceae</taxon>
        <taxon>Bhargavaea</taxon>
    </lineage>
</organism>
<feature type="chain" id="PRO_5046475096" evidence="1">
    <location>
        <begin position="20"/>
        <end position="238"/>
    </location>
</feature>
<dbReference type="Pfam" id="PF01522">
    <property type="entry name" value="Polysacc_deac_1"/>
    <property type="match status" value="1"/>
</dbReference>
<dbReference type="PANTHER" id="PTHR10587">
    <property type="entry name" value="GLYCOSYL TRANSFERASE-RELATED"/>
    <property type="match status" value="1"/>
</dbReference>
<evidence type="ECO:0000313" key="4">
    <source>
        <dbReference type="Proteomes" id="UP001549099"/>
    </source>
</evidence>
<reference evidence="3 4" key="1">
    <citation type="submission" date="2024-06" db="EMBL/GenBank/DDBJ databases">
        <title>Genomic Encyclopedia of Type Strains, Phase IV (KMG-IV): sequencing the most valuable type-strain genomes for metagenomic binning, comparative biology and taxonomic classification.</title>
        <authorList>
            <person name="Goeker M."/>
        </authorList>
    </citation>
    <scope>NUCLEOTIDE SEQUENCE [LARGE SCALE GENOMIC DNA]</scope>
    <source>
        <strain evidence="3 4">DSM 26128</strain>
    </source>
</reference>
<feature type="domain" description="NodB homology" evidence="2">
    <location>
        <begin position="43"/>
        <end position="228"/>
    </location>
</feature>
<proteinExistence type="predicted"/>
<dbReference type="RefSeq" id="WP_354198889.1">
    <property type="nucleotide sequence ID" value="NZ_JBEPLW010000029.1"/>
</dbReference>